<dbReference type="InterPro" id="IPR043504">
    <property type="entry name" value="Peptidase_S1_PA_chymotrypsin"/>
</dbReference>
<feature type="signal peptide" evidence="1">
    <location>
        <begin position="1"/>
        <end position="17"/>
    </location>
</feature>
<dbReference type="InterPro" id="IPR001254">
    <property type="entry name" value="Trypsin_dom"/>
</dbReference>
<evidence type="ECO:0000259" key="2">
    <source>
        <dbReference type="Pfam" id="PF00089"/>
    </source>
</evidence>
<evidence type="ECO:0000313" key="3">
    <source>
        <dbReference type="EnsemblMetazoa" id="XP_019761126.1"/>
    </source>
</evidence>
<feature type="domain" description="Peptidase S1" evidence="2">
    <location>
        <begin position="28"/>
        <end position="189"/>
    </location>
</feature>
<protein>
    <recommendedName>
        <fullName evidence="2">Peptidase S1 domain-containing protein</fullName>
    </recommendedName>
</protein>
<keyword evidence="1" id="KW-0732">Signal</keyword>
<dbReference type="GO" id="GO:0006508">
    <property type="term" value="P:proteolysis"/>
    <property type="evidence" value="ECO:0007669"/>
    <property type="project" value="InterPro"/>
</dbReference>
<dbReference type="Gene3D" id="2.40.10.10">
    <property type="entry name" value="Trypsin-like serine proteases"/>
    <property type="match status" value="1"/>
</dbReference>
<dbReference type="EnsemblMetazoa" id="XM_019905567.1">
    <property type="protein sequence ID" value="XP_019761126.1"/>
    <property type="gene ID" value="LOC109538355"/>
</dbReference>
<dbReference type="SUPFAM" id="SSF50494">
    <property type="entry name" value="Trypsin-like serine proteases"/>
    <property type="match status" value="1"/>
</dbReference>
<dbReference type="GO" id="GO:0004252">
    <property type="term" value="F:serine-type endopeptidase activity"/>
    <property type="evidence" value="ECO:0007669"/>
    <property type="project" value="InterPro"/>
</dbReference>
<evidence type="ECO:0000313" key="4">
    <source>
        <dbReference type="Proteomes" id="UP000019118"/>
    </source>
</evidence>
<gene>
    <name evidence="3" type="primary">109538355</name>
</gene>
<reference evidence="3" key="2">
    <citation type="submission" date="2024-08" db="UniProtKB">
        <authorList>
            <consortium name="EnsemblMetazoa"/>
        </authorList>
    </citation>
    <scope>IDENTIFICATION</scope>
</reference>
<dbReference type="KEGG" id="dpa:109538355"/>
<accession>A0AAR5PK27</accession>
<dbReference type="InterPro" id="IPR009003">
    <property type="entry name" value="Peptidase_S1_PA"/>
</dbReference>
<dbReference type="Proteomes" id="UP000019118">
    <property type="component" value="Unassembled WGS sequence"/>
</dbReference>
<evidence type="ECO:0000256" key="1">
    <source>
        <dbReference type="SAM" id="SignalP"/>
    </source>
</evidence>
<feature type="chain" id="PRO_5043624939" description="Peptidase S1 domain-containing protein" evidence="1">
    <location>
        <begin position="18"/>
        <end position="273"/>
    </location>
</feature>
<proteinExistence type="predicted"/>
<dbReference type="AlphaFoldDB" id="A0AAR5PK27"/>
<name>A0AAR5PK27_DENPD</name>
<dbReference type="Pfam" id="PF00089">
    <property type="entry name" value="Trypsin"/>
    <property type="match status" value="1"/>
</dbReference>
<sequence>MTYAFLMLLLLTGLAISNQFQHLSELVPTNAENLPFLAVLYLAKSNNYSVGVVISNKYVLASTNPSADYSAVTVYLGFAHSPADNKNYHYSKGCRIIEAKSVLWEEDVGLVKSTGSHISELALIELEVPVDFSDTIQPVVLPARNDFTLQTGASLNLTKFNLESANGTPEFAIVQLRTLQKCKLFFGSTFEETEEFCIRTASSVRPALDEFQFSHLPIMLGKQLIGLGRTSLTPAICEVTSKSCSRHQVYRNLGPVLDWIYENSDIVVNDFEN</sequence>
<reference evidence="4" key="1">
    <citation type="journal article" date="2013" name="Genome Biol.">
        <title>Draft genome of the mountain pine beetle, Dendroctonus ponderosae Hopkins, a major forest pest.</title>
        <authorList>
            <person name="Keeling C.I."/>
            <person name="Yuen M.M."/>
            <person name="Liao N.Y."/>
            <person name="Docking T.R."/>
            <person name="Chan S.K."/>
            <person name="Taylor G.A."/>
            <person name="Palmquist D.L."/>
            <person name="Jackman S.D."/>
            <person name="Nguyen A."/>
            <person name="Li M."/>
            <person name="Henderson H."/>
            <person name="Janes J.K."/>
            <person name="Zhao Y."/>
            <person name="Pandoh P."/>
            <person name="Moore R."/>
            <person name="Sperling F.A."/>
            <person name="Huber D.P."/>
            <person name="Birol I."/>
            <person name="Jones S.J."/>
            <person name="Bohlmann J."/>
        </authorList>
    </citation>
    <scope>NUCLEOTIDE SEQUENCE</scope>
</reference>
<keyword evidence="4" id="KW-1185">Reference proteome</keyword>
<organism evidence="3 4">
    <name type="scientific">Dendroctonus ponderosae</name>
    <name type="common">Mountain pine beetle</name>
    <dbReference type="NCBI Taxonomy" id="77166"/>
    <lineage>
        <taxon>Eukaryota</taxon>
        <taxon>Metazoa</taxon>
        <taxon>Ecdysozoa</taxon>
        <taxon>Arthropoda</taxon>
        <taxon>Hexapoda</taxon>
        <taxon>Insecta</taxon>
        <taxon>Pterygota</taxon>
        <taxon>Neoptera</taxon>
        <taxon>Endopterygota</taxon>
        <taxon>Coleoptera</taxon>
        <taxon>Polyphaga</taxon>
        <taxon>Cucujiformia</taxon>
        <taxon>Curculionidae</taxon>
        <taxon>Scolytinae</taxon>
        <taxon>Dendroctonus</taxon>
    </lineage>
</organism>